<reference evidence="4" key="1">
    <citation type="submission" date="2016-11" db="EMBL/GenBank/DDBJ databases">
        <authorList>
            <person name="Varghese N."/>
            <person name="Submissions S."/>
        </authorList>
    </citation>
    <scope>NUCLEOTIDE SEQUENCE [LARGE SCALE GENOMIC DNA]</scope>
    <source>
        <strain evidence="4">DSM 11792</strain>
    </source>
</reference>
<dbReference type="AlphaFoldDB" id="A0A1M5A212"/>
<protein>
    <submittedName>
        <fullName evidence="3">Stage II sporulation protein R</fullName>
    </submittedName>
</protein>
<dbReference type="NCBIfam" id="TIGR02837">
    <property type="entry name" value="spore_II_R"/>
    <property type="match status" value="1"/>
</dbReference>
<evidence type="ECO:0000313" key="4">
    <source>
        <dbReference type="Proteomes" id="UP000184196"/>
    </source>
</evidence>
<dbReference type="InterPro" id="IPR014202">
    <property type="entry name" value="Spore_II_R"/>
</dbReference>
<feature type="region of interest" description="Disordered" evidence="1">
    <location>
        <begin position="176"/>
        <end position="203"/>
    </location>
</feature>
<evidence type="ECO:0000256" key="2">
    <source>
        <dbReference type="SAM" id="Phobius"/>
    </source>
</evidence>
<dbReference type="EMBL" id="FQUW01000019">
    <property type="protein sequence ID" value="SHF24323.1"/>
    <property type="molecule type" value="Genomic_DNA"/>
</dbReference>
<feature type="compositionally biased region" description="Low complexity" evidence="1">
    <location>
        <begin position="192"/>
        <end position="203"/>
    </location>
</feature>
<evidence type="ECO:0000313" key="3">
    <source>
        <dbReference type="EMBL" id="SHF24323.1"/>
    </source>
</evidence>
<dbReference type="Proteomes" id="UP000184196">
    <property type="component" value="Unassembled WGS sequence"/>
</dbReference>
<gene>
    <name evidence="3" type="ORF">SAMN02745218_01767</name>
</gene>
<keyword evidence="2" id="KW-0472">Membrane</keyword>
<keyword evidence="2" id="KW-0812">Transmembrane</keyword>
<keyword evidence="2" id="KW-1133">Transmembrane helix</keyword>
<sequence length="262" mass="29229">MFSLKRIGFWVLLMCILLAGWGWYRQVVDYPYRPDHLIRFHVMANSNSPADQALKLRVRDVLVQAMTPYFQQAGSVEEARAIARDKLDYMEQLARQTIRESGADYPVAVSLGRYHFPARTYHVAGAGPGAIHDLILPAGEYEAVRVVIGKGAGANWWCVLFPPLCFVDVQDNRQEPEVTREPAGDKKDLTPPEEGAAGKAEPAFKWSGPPAVATLAPPREASRDEGAVLKVNSPDGTTVEFRFRILDFLAGTRSWLDHLFHV</sequence>
<name>A0A1M5A212_9FIRM</name>
<organism evidence="3 4">
    <name type="scientific">Desulfofundulus australicus DSM 11792</name>
    <dbReference type="NCBI Taxonomy" id="1121425"/>
    <lineage>
        <taxon>Bacteria</taxon>
        <taxon>Bacillati</taxon>
        <taxon>Bacillota</taxon>
        <taxon>Clostridia</taxon>
        <taxon>Eubacteriales</taxon>
        <taxon>Peptococcaceae</taxon>
        <taxon>Desulfofundulus</taxon>
    </lineage>
</organism>
<feature type="transmembrane region" description="Helical" evidence="2">
    <location>
        <begin position="7"/>
        <end position="24"/>
    </location>
</feature>
<proteinExistence type="predicted"/>
<dbReference type="Pfam" id="PF09551">
    <property type="entry name" value="Spore_II_R"/>
    <property type="match status" value="1"/>
</dbReference>
<accession>A0A1M5A212</accession>
<evidence type="ECO:0000256" key="1">
    <source>
        <dbReference type="SAM" id="MobiDB-lite"/>
    </source>
</evidence>
<feature type="compositionally biased region" description="Basic and acidic residues" evidence="1">
    <location>
        <begin position="176"/>
        <end position="190"/>
    </location>
</feature>
<keyword evidence="4" id="KW-1185">Reference proteome</keyword>
<dbReference type="RefSeq" id="WP_073165248.1">
    <property type="nucleotide sequence ID" value="NZ_FQUW01000019.1"/>
</dbReference>
<dbReference type="OrthoDB" id="9793324at2"/>